<dbReference type="Gene3D" id="3.40.50.150">
    <property type="entry name" value="Vaccinia Virus protein VP39"/>
    <property type="match status" value="1"/>
</dbReference>
<evidence type="ECO:0008006" key="4">
    <source>
        <dbReference type="Google" id="ProtNLM"/>
    </source>
</evidence>
<evidence type="ECO:0000313" key="2">
    <source>
        <dbReference type="EMBL" id="KAF2209287.1"/>
    </source>
</evidence>
<gene>
    <name evidence="2" type="ORF">CERZMDRAFT_47204</name>
</gene>
<dbReference type="Pfam" id="PF13489">
    <property type="entry name" value="Methyltransf_23"/>
    <property type="match status" value="1"/>
</dbReference>
<evidence type="ECO:0000256" key="1">
    <source>
        <dbReference type="SAM" id="MobiDB-lite"/>
    </source>
</evidence>
<dbReference type="SUPFAM" id="SSF53335">
    <property type="entry name" value="S-adenosyl-L-methionine-dependent methyltransferases"/>
    <property type="match status" value="1"/>
</dbReference>
<dbReference type="PANTHER" id="PTHR43591:SF108">
    <property type="entry name" value="S-ADENOSYL-L-METHIONINE-DEPENDENT METHYLTRANSFERASE"/>
    <property type="match status" value="1"/>
</dbReference>
<accession>A0A6A6F8J5</accession>
<keyword evidence="3" id="KW-1185">Reference proteome</keyword>
<evidence type="ECO:0000313" key="3">
    <source>
        <dbReference type="Proteomes" id="UP000799539"/>
    </source>
</evidence>
<dbReference type="AlphaFoldDB" id="A0A6A6F8J5"/>
<sequence>MSAFTEANRKAFNELSATYDTKPWQHAIKAQVAEALIARKDWIGAEWATSGEQPEPERQVRLLDYASGTGAVTQALLPYVTQIRGIDVSENMVARYNETATSAGLTHEQAHAVVGDLLCQDVNAAFNTTEWHGFDVVAVGLGFHHFEHPLLAIKRLAERLKPSTGVLLIVDFLPFDHHLNHDSSGESGSMNEMARTIKHNGFTGDQMRDMYQAAGFEDFDIVALKQPARMELSSGTVHRTLFIAKGRKSSTVFQRLGTWLGSLQDWAAGDWRVDRRDQHHWEPGFANNVAKQDGSLWGPQKVKDEDYDAAPRKDEPFRNKGGWNMVGNGRQDNVSSAATDSMSRACPDTTSRTRSAQPRSQAGTILFCGHLHHSSYTTLLSWLLACE</sequence>
<protein>
    <recommendedName>
        <fullName evidence="4">Methyltransferase domain-containing protein</fullName>
    </recommendedName>
</protein>
<feature type="region of interest" description="Disordered" evidence="1">
    <location>
        <begin position="310"/>
        <end position="359"/>
    </location>
</feature>
<dbReference type="CDD" id="cd02440">
    <property type="entry name" value="AdoMet_MTases"/>
    <property type="match status" value="1"/>
</dbReference>
<dbReference type="OrthoDB" id="3647at2759"/>
<dbReference type="Proteomes" id="UP000799539">
    <property type="component" value="Unassembled WGS sequence"/>
</dbReference>
<dbReference type="EMBL" id="ML992687">
    <property type="protein sequence ID" value="KAF2209287.1"/>
    <property type="molecule type" value="Genomic_DNA"/>
</dbReference>
<proteinExistence type="predicted"/>
<feature type="compositionally biased region" description="Polar residues" evidence="1">
    <location>
        <begin position="330"/>
        <end position="359"/>
    </location>
</feature>
<dbReference type="PANTHER" id="PTHR43591">
    <property type="entry name" value="METHYLTRANSFERASE"/>
    <property type="match status" value="1"/>
</dbReference>
<organism evidence="2 3">
    <name type="scientific">Cercospora zeae-maydis SCOH1-5</name>
    <dbReference type="NCBI Taxonomy" id="717836"/>
    <lineage>
        <taxon>Eukaryota</taxon>
        <taxon>Fungi</taxon>
        <taxon>Dikarya</taxon>
        <taxon>Ascomycota</taxon>
        <taxon>Pezizomycotina</taxon>
        <taxon>Dothideomycetes</taxon>
        <taxon>Dothideomycetidae</taxon>
        <taxon>Mycosphaerellales</taxon>
        <taxon>Mycosphaerellaceae</taxon>
        <taxon>Cercospora</taxon>
    </lineage>
</organism>
<dbReference type="InterPro" id="IPR029063">
    <property type="entry name" value="SAM-dependent_MTases_sf"/>
</dbReference>
<name>A0A6A6F8J5_9PEZI</name>
<reference evidence="2" key="1">
    <citation type="journal article" date="2020" name="Stud. Mycol.">
        <title>101 Dothideomycetes genomes: a test case for predicting lifestyles and emergence of pathogens.</title>
        <authorList>
            <person name="Haridas S."/>
            <person name="Albert R."/>
            <person name="Binder M."/>
            <person name="Bloem J."/>
            <person name="Labutti K."/>
            <person name="Salamov A."/>
            <person name="Andreopoulos B."/>
            <person name="Baker S."/>
            <person name="Barry K."/>
            <person name="Bills G."/>
            <person name="Bluhm B."/>
            <person name="Cannon C."/>
            <person name="Castanera R."/>
            <person name="Culley D."/>
            <person name="Daum C."/>
            <person name="Ezra D."/>
            <person name="Gonzalez J."/>
            <person name="Henrissat B."/>
            <person name="Kuo A."/>
            <person name="Liang C."/>
            <person name="Lipzen A."/>
            <person name="Lutzoni F."/>
            <person name="Magnuson J."/>
            <person name="Mondo S."/>
            <person name="Nolan M."/>
            <person name="Ohm R."/>
            <person name="Pangilinan J."/>
            <person name="Park H.-J."/>
            <person name="Ramirez L."/>
            <person name="Alfaro M."/>
            <person name="Sun H."/>
            <person name="Tritt A."/>
            <person name="Yoshinaga Y."/>
            <person name="Zwiers L.-H."/>
            <person name="Turgeon B."/>
            <person name="Goodwin S."/>
            <person name="Spatafora J."/>
            <person name="Crous P."/>
            <person name="Grigoriev I."/>
        </authorList>
    </citation>
    <scope>NUCLEOTIDE SEQUENCE</scope>
    <source>
        <strain evidence="2">SCOH1-5</strain>
    </source>
</reference>